<evidence type="ECO:0000313" key="7">
    <source>
        <dbReference type="Proteomes" id="UP001181355"/>
    </source>
</evidence>
<name>A0ABY9RKR3_9BURK</name>
<gene>
    <name evidence="4 6" type="primary">msrA</name>
    <name evidence="6" type="ORF">RF679_03920</name>
</gene>
<comment type="similarity">
    <text evidence="4">Belongs to the MsrA Met sulfoxide reductase family.</text>
</comment>
<dbReference type="SUPFAM" id="SSF55068">
    <property type="entry name" value="Peptide methionine sulfoxide reductase"/>
    <property type="match status" value="1"/>
</dbReference>
<evidence type="ECO:0000256" key="4">
    <source>
        <dbReference type="HAMAP-Rule" id="MF_01401"/>
    </source>
</evidence>
<evidence type="ECO:0000313" key="6">
    <source>
        <dbReference type="EMBL" id="WMW81433.1"/>
    </source>
</evidence>
<organism evidence="6 7">
    <name type="scientific">Undibacterium cyanobacteriorum</name>
    <dbReference type="NCBI Taxonomy" id="3073561"/>
    <lineage>
        <taxon>Bacteria</taxon>
        <taxon>Pseudomonadati</taxon>
        <taxon>Pseudomonadota</taxon>
        <taxon>Betaproteobacteria</taxon>
        <taxon>Burkholderiales</taxon>
        <taxon>Oxalobacteraceae</taxon>
        <taxon>Undibacterium</taxon>
    </lineage>
</organism>
<proteinExistence type="inferred from homology"/>
<comment type="catalytic activity">
    <reaction evidence="2 4">
        <text>L-methionyl-[protein] + [thioredoxin]-disulfide + H2O = L-methionyl-(S)-S-oxide-[protein] + [thioredoxin]-dithiol</text>
        <dbReference type="Rhea" id="RHEA:14217"/>
        <dbReference type="Rhea" id="RHEA-COMP:10698"/>
        <dbReference type="Rhea" id="RHEA-COMP:10700"/>
        <dbReference type="Rhea" id="RHEA-COMP:12313"/>
        <dbReference type="Rhea" id="RHEA-COMP:12315"/>
        <dbReference type="ChEBI" id="CHEBI:15377"/>
        <dbReference type="ChEBI" id="CHEBI:16044"/>
        <dbReference type="ChEBI" id="CHEBI:29950"/>
        <dbReference type="ChEBI" id="CHEBI:44120"/>
        <dbReference type="ChEBI" id="CHEBI:50058"/>
        <dbReference type="EC" id="1.8.4.11"/>
    </reaction>
</comment>
<comment type="function">
    <text evidence="4">Has an important function as a repair enzyme for proteins that have been inactivated by oxidation. Catalyzes the reversible oxidation-reduction of methionine sulfoxide in proteins to methionine.</text>
</comment>
<dbReference type="InterPro" id="IPR002569">
    <property type="entry name" value="Met_Sox_Rdtase_MsrA_dom"/>
</dbReference>
<dbReference type="EC" id="1.8.4.11" evidence="4"/>
<accession>A0ABY9RKR3</accession>
<dbReference type="HAMAP" id="MF_01401">
    <property type="entry name" value="MsrA"/>
    <property type="match status" value="1"/>
</dbReference>
<evidence type="ECO:0000259" key="5">
    <source>
        <dbReference type="Pfam" id="PF01625"/>
    </source>
</evidence>
<dbReference type="PANTHER" id="PTHR43774">
    <property type="entry name" value="PEPTIDE METHIONINE SULFOXIDE REDUCTASE"/>
    <property type="match status" value="1"/>
</dbReference>
<comment type="catalytic activity">
    <reaction evidence="3 4">
        <text>[thioredoxin]-disulfide + L-methionine + H2O = L-methionine (S)-S-oxide + [thioredoxin]-dithiol</text>
        <dbReference type="Rhea" id="RHEA:19993"/>
        <dbReference type="Rhea" id="RHEA-COMP:10698"/>
        <dbReference type="Rhea" id="RHEA-COMP:10700"/>
        <dbReference type="ChEBI" id="CHEBI:15377"/>
        <dbReference type="ChEBI" id="CHEBI:29950"/>
        <dbReference type="ChEBI" id="CHEBI:50058"/>
        <dbReference type="ChEBI" id="CHEBI:57844"/>
        <dbReference type="ChEBI" id="CHEBI:58772"/>
        <dbReference type="EC" id="1.8.4.11"/>
    </reaction>
</comment>
<dbReference type="Proteomes" id="UP001181355">
    <property type="component" value="Chromosome"/>
</dbReference>
<feature type="domain" description="Peptide methionine sulphoxide reductase MsrA" evidence="5">
    <location>
        <begin position="6"/>
        <end position="156"/>
    </location>
</feature>
<dbReference type="RefSeq" id="WP_309482912.1">
    <property type="nucleotide sequence ID" value="NZ_CP133720.1"/>
</dbReference>
<protein>
    <recommendedName>
        <fullName evidence="4">Peptide methionine sulfoxide reductase MsrA</fullName>
        <shortName evidence="4">Protein-methionine-S-oxide reductase</shortName>
        <ecNumber evidence="4">1.8.4.11</ecNumber>
    </recommendedName>
    <alternativeName>
        <fullName evidence="4">Peptide-methionine (S)-S-oxide reductase</fullName>
        <shortName evidence="4">Peptide Met(O) reductase</shortName>
    </alternativeName>
</protein>
<dbReference type="Gene3D" id="3.30.1060.10">
    <property type="entry name" value="Peptide methionine sulphoxide reductase MsrA"/>
    <property type="match status" value="1"/>
</dbReference>
<reference evidence="6" key="1">
    <citation type="submission" date="2023-09" db="EMBL/GenBank/DDBJ databases">
        <title>Undibacterium sp. 20NA77.5 isolated from freshwater.</title>
        <authorList>
            <person name="Le V."/>
            <person name="Ko S.-R."/>
            <person name="Ahn C.-Y."/>
            <person name="Oh H.-M."/>
        </authorList>
    </citation>
    <scope>NUCLEOTIDE SEQUENCE</scope>
    <source>
        <strain evidence="6">20NA77.5</strain>
    </source>
</reference>
<keyword evidence="1 4" id="KW-0560">Oxidoreductase</keyword>
<dbReference type="EMBL" id="CP133720">
    <property type="protein sequence ID" value="WMW81433.1"/>
    <property type="molecule type" value="Genomic_DNA"/>
</dbReference>
<dbReference type="Pfam" id="PF01625">
    <property type="entry name" value="PMSR"/>
    <property type="match status" value="1"/>
</dbReference>
<dbReference type="GO" id="GO:0008113">
    <property type="term" value="F:peptide-methionine (S)-S-oxide reductase activity"/>
    <property type="evidence" value="ECO:0007669"/>
    <property type="project" value="UniProtKB-EC"/>
</dbReference>
<keyword evidence="7" id="KW-1185">Reference proteome</keyword>
<dbReference type="InterPro" id="IPR036509">
    <property type="entry name" value="Met_Sox_Rdtase_MsrA_sf"/>
</dbReference>
<comment type="caution">
    <text evidence="4">Lacks conserved residue(s) required for the propagation of feature annotation.</text>
</comment>
<evidence type="ECO:0000256" key="1">
    <source>
        <dbReference type="ARBA" id="ARBA00023002"/>
    </source>
</evidence>
<evidence type="ECO:0000256" key="3">
    <source>
        <dbReference type="ARBA" id="ARBA00048782"/>
    </source>
</evidence>
<evidence type="ECO:0000256" key="2">
    <source>
        <dbReference type="ARBA" id="ARBA00047806"/>
    </source>
</evidence>
<dbReference type="PANTHER" id="PTHR43774:SF1">
    <property type="entry name" value="PEPTIDE METHIONINE SULFOXIDE REDUCTASE MSRA 2"/>
    <property type="match status" value="1"/>
</dbReference>
<dbReference type="NCBIfam" id="TIGR00401">
    <property type="entry name" value="msrA"/>
    <property type="match status" value="1"/>
</dbReference>
<sequence>MALEAATFGAGRFWDTEAVFQHIRGVKSVQPGYAGGSLVRTSYEEVCSGETGHAEVVQVVFDTTVVSYAALLEVFFKIHDPCAQTFGDDIKASPHRSVVLFHNIEQKRQATEAFKKQERICCSKLRTELAAYQGFIPAEPEHRNFYKTNRNDPYCQEFIVPKIIRSREIFARKKMAA</sequence>